<dbReference type="InterPro" id="IPR051396">
    <property type="entry name" value="Bact_Antivir_Def_Nuclease"/>
</dbReference>
<dbReference type="PANTHER" id="PTHR43581">
    <property type="entry name" value="ATP/GTP PHOSPHATASE"/>
    <property type="match status" value="1"/>
</dbReference>
<sequence length="587" mass="68073">MKMYIISKIIIKRFRSNFDLKLDIENNSIVTICGANNSGKTNTLRAINIFFNPSLYERSKDVPFHKLEGSRGASQYPEITLILKNNDEEYEITRSFGMDDGTFLSLTGKKYNSKIPNNKQNMSGDSINSILNHFDIYSIETINVNFPELINKIITDVYEIEFSKSRISNDLRTAFSKYVDGVLQKLNTLAKDISSDFKLFNMNWGVEFASKTDIKKFTDLINDDIEFLIKDNSNKYVDSKGSGLQKLAYFLLISRIIETRKDKNIILLIDEPDTFLHNKLQILLKNKLNTLLNKSQIFITTHSKTLIDTYTLKNVFLYDVDYSEKYYVRIKGKEIFQTTTKLIDLNKDEGSKKIKEYLGIEEDNYDLLSSYSILVEGDSDKKYLEEIAKYLSIKLPKIESVDGADNVEKYLNFYNSVYKTIPDKKPKILVLLDNDSKGKEVFTKINKKIASYQNLSIKVFFITGKNDYIEYENYEIEDFVDYKILLYLTNEILFKAGYKKISEKDLTKKLKNKELKKRGILSLLEIAKSEANSDGTNISIETEKFKKNLAEHFTIEGNKKLIDMMNISEQIKKIKEFIIKISEYNNL</sequence>
<dbReference type="Proteomes" id="UP000290378">
    <property type="component" value="Unassembled WGS sequence"/>
</dbReference>
<dbReference type="Pfam" id="PF13304">
    <property type="entry name" value="AAA_21"/>
    <property type="match status" value="1"/>
</dbReference>
<dbReference type="Gene3D" id="3.40.1360.10">
    <property type="match status" value="1"/>
</dbReference>
<dbReference type="GO" id="GO:0005524">
    <property type="term" value="F:ATP binding"/>
    <property type="evidence" value="ECO:0007669"/>
    <property type="project" value="InterPro"/>
</dbReference>
<dbReference type="InterPro" id="IPR003593">
    <property type="entry name" value="AAA+_ATPase"/>
</dbReference>
<proteinExistence type="predicted"/>
<gene>
    <name evidence="2" type="ORF">CP963_02640</name>
</gene>
<feature type="domain" description="AAA+ ATPase" evidence="1">
    <location>
        <begin position="26"/>
        <end position="321"/>
    </location>
</feature>
<dbReference type="Gene3D" id="3.40.50.300">
    <property type="entry name" value="P-loop containing nucleotide triphosphate hydrolases"/>
    <property type="match status" value="1"/>
</dbReference>
<dbReference type="InterPro" id="IPR003959">
    <property type="entry name" value="ATPase_AAA_core"/>
</dbReference>
<dbReference type="SUPFAM" id="SSF52540">
    <property type="entry name" value="P-loop containing nucleoside triphosphate hydrolases"/>
    <property type="match status" value="1"/>
</dbReference>
<reference evidence="2 3" key="1">
    <citation type="submission" date="2017-09" db="EMBL/GenBank/DDBJ databases">
        <title>Genomics of the genus Arcobacter.</title>
        <authorList>
            <person name="Perez-Cataluna A."/>
            <person name="Figueras M.J."/>
            <person name="Salas-Masso N."/>
        </authorList>
    </citation>
    <scope>NUCLEOTIDE SEQUENCE [LARGE SCALE GENOMIC DNA]</scope>
    <source>
        <strain evidence="2 3">CECT 7834</strain>
    </source>
</reference>
<dbReference type="PANTHER" id="PTHR43581:SF4">
    <property type="entry name" value="ATP_GTP PHOSPHATASE"/>
    <property type="match status" value="1"/>
</dbReference>
<accession>A0AA94FGX5</accession>
<name>A0AA94FGX5_9BACT</name>
<dbReference type="InterPro" id="IPR027417">
    <property type="entry name" value="P-loop_NTPase"/>
</dbReference>
<evidence type="ECO:0000313" key="3">
    <source>
        <dbReference type="Proteomes" id="UP000290378"/>
    </source>
</evidence>
<dbReference type="GO" id="GO:0016887">
    <property type="term" value="F:ATP hydrolysis activity"/>
    <property type="evidence" value="ECO:0007669"/>
    <property type="project" value="InterPro"/>
</dbReference>
<evidence type="ECO:0000313" key="2">
    <source>
        <dbReference type="EMBL" id="RXI42414.1"/>
    </source>
</evidence>
<organism evidence="2 3">
    <name type="scientific">Arcobacter cloacae</name>
    <dbReference type="NCBI Taxonomy" id="1054034"/>
    <lineage>
        <taxon>Bacteria</taxon>
        <taxon>Pseudomonadati</taxon>
        <taxon>Campylobacterota</taxon>
        <taxon>Epsilonproteobacteria</taxon>
        <taxon>Campylobacterales</taxon>
        <taxon>Arcobacteraceae</taxon>
        <taxon>Arcobacter</taxon>
    </lineage>
</organism>
<dbReference type="SMART" id="SM00382">
    <property type="entry name" value="AAA"/>
    <property type="match status" value="1"/>
</dbReference>
<protein>
    <recommendedName>
        <fullName evidence="1">AAA+ ATPase domain-containing protein</fullName>
    </recommendedName>
</protein>
<dbReference type="EMBL" id="NXII01000003">
    <property type="protein sequence ID" value="RXI42414.1"/>
    <property type="molecule type" value="Genomic_DNA"/>
</dbReference>
<keyword evidence="3" id="KW-1185">Reference proteome</keyword>
<dbReference type="AlphaFoldDB" id="A0AA94FGX5"/>
<comment type="caution">
    <text evidence="2">The sequence shown here is derived from an EMBL/GenBank/DDBJ whole genome shotgun (WGS) entry which is preliminary data.</text>
</comment>
<evidence type="ECO:0000259" key="1">
    <source>
        <dbReference type="SMART" id="SM00382"/>
    </source>
</evidence>